<name>A0A2R5ESU3_9BACL</name>
<dbReference type="PANTHER" id="PTHR21240">
    <property type="entry name" value="2-AMINO-3-CARBOXYLMUCONATE-6-SEMIALDEHYDE DECARBOXYLASE"/>
    <property type="match status" value="1"/>
</dbReference>
<comment type="caution">
    <text evidence="3">The sequence shown here is derived from an EMBL/GenBank/DDBJ whole genome shotgun (WGS) entry which is preliminary data.</text>
</comment>
<dbReference type="GO" id="GO:0016787">
    <property type="term" value="F:hydrolase activity"/>
    <property type="evidence" value="ECO:0007669"/>
    <property type="project" value="InterPro"/>
</dbReference>
<dbReference type="GO" id="GO:0016831">
    <property type="term" value="F:carboxy-lyase activity"/>
    <property type="evidence" value="ECO:0007669"/>
    <property type="project" value="InterPro"/>
</dbReference>
<dbReference type="InterPro" id="IPR032466">
    <property type="entry name" value="Metal_Hydrolase"/>
</dbReference>
<sequence>MTEMLIKEYAEQGKPLDHVLVIDVHSHLGSSPSIYMPSASKEKEQAILFTTMLDQVGVDYAIVSMMRGLFTNQLEANLDLARLMEVHRKLLGYVTYIPSWQQKSLEIAEQCFSSSDRFVGIKIHPDVNKYPINGPDYAPMWEYADSKGLLVLVHTWSQCPYSDPVRLLDIAEKYKNVTVLIGHSGGVEPGVTTAIELSNKYENMYLDLTGVFLCSGRPLDYFVSQANPDKLLFSSDAAFNSLTWDIGNVLYARVSEEIKEKVLGLNAQRLLKSFLIR</sequence>
<dbReference type="Gene3D" id="3.20.20.140">
    <property type="entry name" value="Metal-dependent hydrolases"/>
    <property type="match status" value="1"/>
</dbReference>
<dbReference type="CDD" id="cd01292">
    <property type="entry name" value="metallo-dependent_hydrolases"/>
    <property type="match status" value="1"/>
</dbReference>
<evidence type="ECO:0000313" key="3">
    <source>
        <dbReference type="EMBL" id="GBG06464.1"/>
    </source>
</evidence>
<dbReference type="InterPro" id="IPR006680">
    <property type="entry name" value="Amidohydro-rel"/>
</dbReference>
<protein>
    <recommendedName>
        <fullName evidence="2">Amidohydrolase-related domain-containing protein</fullName>
    </recommendedName>
</protein>
<reference evidence="3 4" key="1">
    <citation type="submission" date="2017-08" db="EMBL/GenBank/DDBJ databases">
        <title>Substantial Increase in Enzyme Production by Combined Drug-Resistance Mutations in Paenibacillus agaridevorans.</title>
        <authorList>
            <person name="Tanaka Y."/>
            <person name="Funane K."/>
            <person name="Hosaka T."/>
            <person name="Shiwa Y."/>
            <person name="Fujita N."/>
            <person name="Miyazaki T."/>
            <person name="Yoshikawa H."/>
            <person name="Murakami K."/>
            <person name="Kasahara K."/>
            <person name="Inaoka T."/>
            <person name="Hiraga Y."/>
            <person name="Ochi K."/>
        </authorList>
    </citation>
    <scope>NUCLEOTIDE SEQUENCE [LARGE SCALE GENOMIC DNA]</scope>
    <source>
        <strain evidence="3 4">T-3040</strain>
    </source>
</reference>
<dbReference type="Proteomes" id="UP000245202">
    <property type="component" value="Unassembled WGS sequence"/>
</dbReference>
<accession>A0A2R5ESU3</accession>
<keyword evidence="4" id="KW-1185">Reference proteome</keyword>
<dbReference type="GO" id="GO:0005737">
    <property type="term" value="C:cytoplasm"/>
    <property type="evidence" value="ECO:0007669"/>
    <property type="project" value="TreeGrafter"/>
</dbReference>
<proteinExistence type="predicted"/>
<dbReference type="SUPFAM" id="SSF51556">
    <property type="entry name" value="Metallo-dependent hydrolases"/>
    <property type="match status" value="1"/>
</dbReference>
<evidence type="ECO:0000313" key="4">
    <source>
        <dbReference type="Proteomes" id="UP000245202"/>
    </source>
</evidence>
<dbReference type="GO" id="GO:0019748">
    <property type="term" value="P:secondary metabolic process"/>
    <property type="evidence" value="ECO:0007669"/>
    <property type="project" value="TreeGrafter"/>
</dbReference>
<dbReference type="InterPro" id="IPR032465">
    <property type="entry name" value="ACMSD"/>
</dbReference>
<dbReference type="EMBL" id="BDQX01000047">
    <property type="protein sequence ID" value="GBG06464.1"/>
    <property type="molecule type" value="Genomic_DNA"/>
</dbReference>
<dbReference type="AlphaFoldDB" id="A0A2R5ESU3"/>
<keyword evidence="1" id="KW-0456">Lyase</keyword>
<gene>
    <name evidence="3" type="ORF">PAT3040_00991</name>
</gene>
<feature type="domain" description="Amidohydrolase-related" evidence="2">
    <location>
        <begin position="22"/>
        <end position="271"/>
    </location>
</feature>
<organism evidence="3 4">
    <name type="scientific">Paenibacillus agaridevorans</name>
    <dbReference type="NCBI Taxonomy" id="171404"/>
    <lineage>
        <taxon>Bacteria</taxon>
        <taxon>Bacillati</taxon>
        <taxon>Bacillota</taxon>
        <taxon>Bacilli</taxon>
        <taxon>Bacillales</taxon>
        <taxon>Paenibacillaceae</taxon>
        <taxon>Paenibacillus</taxon>
    </lineage>
</organism>
<evidence type="ECO:0000256" key="1">
    <source>
        <dbReference type="ARBA" id="ARBA00023239"/>
    </source>
</evidence>
<evidence type="ECO:0000259" key="2">
    <source>
        <dbReference type="Pfam" id="PF04909"/>
    </source>
</evidence>
<dbReference type="PANTHER" id="PTHR21240:SF28">
    <property type="entry name" value="ISO-OROTATE DECARBOXYLASE (EUROFUNG)"/>
    <property type="match status" value="1"/>
</dbReference>
<dbReference type="Pfam" id="PF04909">
    <property type="entry name" value="Amidohydro_2"/>
    <property type="match status" value="1"/>
</dbReference>